<dbReference type="AlphaFoldDB" id="A0A5P2FWY1"/>
<sequence>MNKIICISTVVLVVCWSVCFFILYGSEAIIQVIAIGIVTYGGIRAFSNINGTKKVLHKQKKILQMSD</sequence>
<keyword evidence="1" id="KW-1133">Transmembrane helix</keyword>
<dbReference type="EMBL" id="CP044016">
    <property type="protein sequence ID" value="QES88026.1"/>
    <property type="molecule type" value="Genomic_DNA"/>
</dbReference>
<feature type="transmembrane region" description="Helical" evidence="1">
    <location>
        <begin position="5"/>
        <end position="23"/>
    </location>
</feature>
<evidence type="ECO:0000313" key="3">
    <source>
        <dbReference type="Proteomes" id="UP000292424"/>
    </source>
</evidence>
<name>A0A5P2FWY1_9BACT</name>
<reference evidence="2 3" key="1">
    <citation type="submission" date="2019-09" db="EMBL/GenBank/DDBJ databases">
        <title>Complete genome sequence of Arachidicoccus sp. B3-10 isolated from apple orchard soil.</title>
        <authorList>
            <person name="Kim H.S."/>
            <person name="Han K.-I."/>
            <person name="Suh M.K."/>
            <person name="Lee K.C."/>
            <person name="Eom M.K."/>
            <person name="Kim J.-S."/>
            <person name="Kang S.W."/>
            <person name="Sin Y."/>
            <person name="Lee J.-S."/>
        </authorList>
    </citation>
    <scope>NUCLEOTIDE SEQUENCE [LARGE SCALE GENOMIC DNA]</scope>
    <source>
        <strain evidence="2 3">B3-10</strain>
    </source>
</reference>
<keyword evidence="1" id="KW-0472">Membrane</keyword>
<feature type="transmembrane region" description="Helical" evidence="1">
    <location>
        <begin position="29"/>
        <end position="47"/>
    </location>
</feature>
<dbReference type="RefSeq" id="WP_131328913.1">
    <property type="nucleotide sequence ID" value="NZ_CP044016.1"/>
</dbReference>
<protein>
    <submittedName>
        <fullName evidence="2">Uncharacterized protein</fullName>
    </submittedName>
</protein>
<keyword evidence="1" id="KW-0812">Transmembrane</keyword>
<dbReference type="KEGG" id="arac:E0W69_004890"/>
<evidence type="ECO:0000313" key="2">
    <source>
        <dbReference type="EMBL" id="QES88026.1"/>
    </source>
</evidence>
<proteinExistence type="predicted"/>
<keyword evidence="3" id="KW-1185">Reference proteome</keyword>
<dbReference type="Proteomes" id="UP000292424">
    <property type="component" value="Chromosome"/>
</dbReference>
<gene>
    <name evidence="2" type="ORF">E0W69_004890</name>
</gene>
<evidence type="ECO:0000256" key="1">
    <source>
        <dbReference type="SAM" id="Phobius"/>
    </source>
</evidence>
<organism evidence="2 3">
    <name type="scientific">Rhizosphaericola mali</name>
    <dbReference type="NCBI Taxonomy" id="2545455"/>
    <lineage>
        <taxon>Bacteria</taxon>
        <taxon>Pseudomonadati</taxon>
        <taxon>Bacteroidota</taxon>
        <taxon>Chitinophagia</taxon>
        <taxon>Chitinophagales</taxon>
        <taxon>Chitinophagaceae</taxon>
        <taxon>Rhizosphaericola</taxon>
    </lineage>
</organism>
<accession>A0A5P2FWY1</accession>